<dbReference type="InterPro" id="IPR000182">
    <property type="entry name" value="GNAT_dom"/>
</dbReference>
<feature type="domain" description="N-acetyltransferase" evidence="1">
    <location>
        <begin position="121"/>
        <end position="255"/>
    </location>
</feature>
<keyword evidence="3" id="KW-1185">Reference proteome</keyword>
<dbReference type="SUPFAM" id="SSF55729">
    <property type="entry name" value="Acyl-CoA N-acyltransferases (Nat)"/>
    <property type="match status" value="1"/>
</dbReference>
<organism evidence="2 3">
    <name type="scientific">Larkinella rosea</name>
    <dbReference type="NCBI Taxonomy" id="2025312"/>
    <lineage>
        <taxon>Bacteria</taxon>
        <taxon>Pseudomonadati</taxon>
        <taxon>Bacteroidota</taxon>
        <taxon>Cytophagia</taxon>
        <taxon>Cytophagales</taxon>
        <taxon>Spirosomataceae</taxon>
        <taxon>Larkinella</taxon>
    </lineage>
</organism>
<dbReference type="Gene3D" id="3.40.630.30">
    <property type="match status" value="1"/>
</dbReference>
<comment type="caution">
    <text evidence="2">The sequence shown here is derived from an EMBL/GenBank/DDBJ whole genome shotgun (WGS) entry which is preliminary data.</text>
</comment>
<dbReference type="InterPro" id="IPR016181">
    <property type="entry name" value="Acyl_CoA_acyltransferase"/>
</dbReference>
<sequence length="255" mass="29550">MELFFEYDIERLRRYALVAENAGKINIESNPNRLFLSFTDVGYFNYCVCREPDQLSEIVGQAQAFYAQHQIAHHKLLIDDLMTTESHDRFLAENGYVLKERLMAVRDPTLKNRPQPLSEILQLEPVSEETIAAFTADYLAGFESEQTQIEPVVINFRQLLGNPNIALFRVKVQTEPVGIAVFYRFEEDYFLAGGSILPRFRNRGYHTAALLTRLNWLNEQHARSITSWAYDGGASYRNMLRVGLMPYKCYRVYGR</sequence>
<reference evidence="2 3" key="1">
    <citation type="submission" date="2018-11" db="EMBL/GenBank/DDBJ databases">
        <authorList>
            <person name="Zhou Z."/>
            <person name="Wang G."/>
        </authorList>
    </citation>
    <scope>NUCLEOTIDE SEQUENCE [LARGE SCALE GENOMIC DNA]</scope>
    <source>
        <strain evidence="2 3">KCTC52004</strain>
    </source>
</reference>
<proteinExistence type="predicted"/>
<gene>
    <name evidence="2" type="ORF">EHT25_10880</name>
</gene>
<dbReference type="Proteomes" id="UP000271925">
    <property type="component" value="Unassembled WGS sequence"/>
</dbReference>
<dbReference type="RefSeq" id="WP_124874337.1">
    <property type="nucleotide sequence ID" value="NZ_RQJO01000008.1"/>
</dbReference>
<protein>
    <recommendedName>
        <fullName evidence="1">N-acetyltransferase domain-containing protein</fullName>
    </recommendedName>
</protein>
<evidence type="ECO:0000313" key="2">
    <source>
        <dbReference type="EMBL" id="RRB04024.1"/>
    </source>
</evidence>
<dbReference type="OrthoDB" id="823796at2"/>
<dbReference type="PROSITE" id="PS51186">
    <property type="entry name" value="GNAT"/>
    <property type="match status" value="1"/>
</dbReference>
<dbReference type="AlphaFoldDB" id="A0A3P1BU13"/>
<evidence type="ECO:0000259" key="1">
    <source>
        <dbReference type="PROSITE" id="PS51186"/>
    </source>
</evidence>
<dbReference type="EMBL" id="RQJO01000008">
    <property type="protein sequence ID" value="RRB04024.1"/>
    <property type="molecule type" value="Genomic_DNA"/>
</dbReference>
<evidence type="ECO:0000313" key="3">
    <source>
        <dbReference type="Proteomes" id="UP000271925"/>
    </source>
</evidence>
<accession>A0A3P1BU13</accession>
<name>A0A3P1BU13_9BACT</name>
<dbReference type="GO" id="GO:0016747">
    <property type="term" value="F:acyltransferase activity, transferring groups other than amino-acyl groups"/>
    <property type="evidence" value="ECO:0007669"/>
    <property type="project" value="InterPro"/>
</dbReference>